<dbReference type="AlphaFoldDB" id="A0A2T1A600"/>
<protein>
    <submittedName>
        <fullName evidence="2">Uncharacterized protein</fullName>
    </submittedName>
</protein>
<evidence type="ECO:0000313" key="3">
    <source>
        <dbReference type="Proteomes" id="UP000237752"/>
    </source>
</evidence>
<dbReference type="Proteomes" id="UP000237752">
    <property type="component" value="Unassembled WGS sequence"/>
</dbReference>
<keyword evidence="1" id="KW-0472">Membrane</keyword>
<dbReference type="EMBL" id="PVUE01000001">
    <property type="protein sequence ID" value="PRZ44020.1"/>
    <property type="molecule type" value="Genomic_DNA"/>
</dbReference>
<dbReference type="OrthoDB" id="4772924at2"/>
<organism evidence="2 3">
    <name type="scientific">Antricoccus suffuscus</name>
    <dbReference type="NCBI Taxonomy" id="1629062"/>
    <lineage>
        <taxon>Bacteria</taxon>
        <taxon>Bacillati</taxon>
        <taxon>Actinomycetota</taxon>
        <taxon>Actinomycetes</taxon>
        <taxon>Geodermatophilales</taxon>
        <taxon>Antricoccaceae</taxon>
        <taxon>Antricoccus</taxon>
    </lineage>
</organism>
<proteinExistence type="predicted"/>
<gene>
    <name evidence="2" type="ORF">CLV47_101144</name>
</gene>
<feature type="transmembrane region" description="Helical" evidence="1">
    <location>
        <begin position="29"/>
        <end position="48"/>
    </location>
</feature>
<comment type="caution">
    <text evidence="2">The sequence shown here is derived from an EMBL/GenBank/DDBJ whole genome shotgun (WGS) entry which is preliminary data.</text>
</comment>
<keyword evidence="3" id="KW-1185">Reference proteome</keyword>
<reference evidence="2 3" key="1">
    <citation type="submission" date="2018-03" db="EMBL/GenBank/DDBJ databases">
        <title>Genomic Encyclopedia of Archaeal and Bacterial Type Strains, Phase II (KMG-II): from individual species to whole genera.</title>
        <authorList>
            <person name="Goeker M."/>
        </authorList>
    </citation>
    <scope>NUCLEOTIDE SEQUENCE [LARGE SCALE GENOMIC DNA]</scope>
    <source>
        <strain evidence="2 3">DSM 100065</strain>
    </source>
</reference>
<evidence type="ECO:0000313" key="2">
    <source>
        <dbReference type="EMBL" id="PRZ44020.1"/>
    </source>
</evidence>
<name>A0A2T1A600_9ACTN</name>
<accession>A0A2T1A600</accession>
<sequence length="111" mass="12351">MTQRLVRRVTSTFYCPGPYRSEAMRRHPFLSGISALIVAWLIACYFFFIDPAVDQPEHAGAVVVLGGSPERLPVGQNFVAQGVSLTLVVSDSPARKMRARTRNARPRAVHR</sequence>
<keyword evidence="1" id="KW-1133">Transmembrane helix</keyword>
<evidence type="ECO:0000256" key="1">
    <source>
        <dbReference type="SAM" id="Phobius"/>
    </source>
</evidence>
<dbReference type="RefSeq" id="WP_146135240.1">
    <property type="nucleotide sequence ID" value="NZ_PVUE01000001.1"/>
</dbReference>
<keyword evidence="1" id="KW-0812">Transmembrane</keyword>